<sequence length="173" mass="20213">MVCDNAEKMMAKSYLIYLDVCCLNRPFDDWTQERIRLEGQTILDIFKRFYLNQWKLISSEVIEAELKRMTNLYKLNQIRELLKIAESKIILNDEIDQRSQEIENLGLTLFDSFHIACAEYARVDILLTTDDRLLRKAIKYSNLGSPVPVVISTAYLNKQANNFSLMNLKLLNP</sequence>
<accession>B7K998</accession>
<dbReference type="InterPro" id="IPR002716">
    <property type="entry name" value="PIN_dom"/>
</dbReference>
<reference evidence="3" key="1">
    <citation type="journal article" date="2011" name="MBio">
        <title>Novel metabolic attributes of the genus Cyanothece, comprising a group of unicellular nitrogen-fixing Cyanobacteria.</title>
        <authorList>
            <person name="Bandyopadhyay A."/>
            <person name="Elvitigala T."/>
            <person name="Welsh E."/>
            <person name="Stockel J."/>
            <person name="Liberton M."/>
            <person name="Min H."/>
            <person name="Sherman L.A."/>
            <person name="Pakrasi H.B."/>
        </authorList>
    </citation>
    <scope>NUCLEOTIDE SEQUENCE [LARGE SCALE GENOMIC DNA]</scope>
    <source>
        <strain evidence="3">PCC 7424</strain>
    </source>
</reference>
<dbReference type="KEGG" id="cyc:PCC7424_0111"/>
<dbReference type="STRING" id="65393.PCC7424_0111"/>
<dbReference type="Gene3D" id="3.40.50.1010">
    <property type="entry name" value="5'-nuclease"/>
    <property type="match status" value="1"/>
</dbReference>
<evidence type="ECO:0000313" key="2">
    <source>
        <dbReference type="EMBL" id="ACK68581.1"/>
    </source>
</evidence>
<evidence type="ECO:0000313" key="3">
    <source>
        <dbReference type="Proteomes" id="UP000002384"/>
    </source>
</evidence>
<dbReference type="SUPFAM" id="SSF88723">
    <property type="entry name" value="PIN domain-like"/>
    <property type="match status" value="1"/>
</dbReference>
<gene>
    <name evidence="2" type="ordered locus">PCC7424_0111</name>
</gene>
<dbReference type="Proteomes" id="UP000002384">
    <property type="component" value="Chromosome"/>
</dbReference>
<proteinExistence type="predicted"/>
<dbReference type="EMBL" id="CP001291">
    <property type="protein sequence ID" value="ACK68581.1"/>
    <property type="molecule type" value="Genomic_DNA"/>
</dbReference>
<dbReference type="InterPro" id="IPR029060">
    <property type="entry name" value="PIN-like_dom_sf"/>
</dbReference>
<dbReference type="HOGENOM" id="CLU_111934_0_0_3"/>
<dbReference type="eggNOG" id="COG4113">
    <property type="taxonomic scope" value="Bacteria"/>
</dbReference>
<keyword evidence="3" id="KW-1185">Reference proteome</keyword>
<name>B7K998_GLOC7</name>
<dbReference type="Pfam" id="PF01850">
    <property type="entry name" value="PIN"/>
    <property type="match status" value="1"/>
</dbReference>
<evidence type="ECO:0000259" key="1">
    <source>
        <dbReference type="Pfam" id="PF01850"/>
    </source>
</evidence>
<protein>
    <recommendedName>
        <fullName evidence="1">PIN domain-containing protein</fullName>
    </recommendedName>
</protein>
<organism evidence="2 3">
    <name type="scientific">Gloeothece citriformis (strain PCC 7424)</name>
    <name type="common">Cyanothece sp. (strain PCC 7424)</name>
    <dbReference type="NCBI Taxonomy" id="65393"/>
    <lineage>
        <taxon>Bacteria</taxon>
        <taxon>Bacillati</taxon>
        <taxon>Cyanobacteriota</taxon>
        <taxon>Cyanophyceae</taxon>
        <taxon>Oscillatoriophycideae</taxon>
        <taxon>Chroococcales</taxon>
        <taxon>Aphanothecaceae</taxon>
        <taxon>Gloeothece</taxon>
        <taxon>Gloeothece citriformis</taxon>
    </lineage>
</organism>
<feature type="domain" description="PIN" evidence="1">
    <location>
        <begin position="55"/>
        <end position="137"/>
    </location>
</feature>
<dbReference type="AlphaFoldDB" id="B7K998"/>